<name>A0A5C6RSW2_9RHOB</name>
<reference evidence="1 2" key="1">
    <citation type="submission" date="2019-08" db="EMBL/GenBank/DDBJ databases">
        <authorList>
            <person name="Ye J."/>
        </authorList>
    </citation>
    <scope>NUCLEOTIDE SEQUENCE [LARGE SCALE GENOMIC DNA]</scope>
    <source>
        <strain evidence="1 2">TK008</strain>
    </source>
</reference>
<comment type="caution">
    <text evidence="1">The sequence shown here is derived from an EMBL/GenBank/DDBJ whole genome shotgun (WGS) entry which is preliminary data.</text>
</comment>
<dbReference type="AlphaFoldDB" id="A0A5C6RSW2"/>
<accession>A0A5C6RSW2</accession>
<dbReference type="Proteomes" id="UP000321562">
    <property type="component" value="Unassembled WGS sequence"/>
</dbReference>
<dbReference type="RefSeq" id="WP_147100972.1">
    <property type="nucleotide sequence ID" value="NZ_JBHUFH010000005.1"/>
</dbReference>
<evidence type="ECO:0000313" key="2">
    <source>
        <dbReference type="Proteomes" id="UP000321562"/>
    </source>
</evidence>
<proteinExistence type="predicted"/>
<organism evidence="1 2">
    <name type="scientific">Paracoccus aurantiacus</name>
    <dbReference type="NCBI Taxonomy" id="2599412"/>
    <lineage>
        <taxon>Bacteria</taxon>
        <taxon>Pseudomonadati</taxon>
        <taxon>Pseudomonadota</taxon>
        <taxon>Alphaproteobacteria</taxon>
        <taxon>Rhodobacterales</taxon>
        <taxon>Paracoccaceae</taxon>
        <taxon>Paracoccus</taxon>
    </lineage>
</organism>
<evidence type="ECO:0000313" key="1">
    <source>
        <dbReference type="EMBL" id="TXB65045.1"/>
    </source>
</evidence>
<dbReference type="EMBL" id="VOPL01000010">
    <property type="protein sequence ID" value="TXB65045.1"/>
    <property type="molecule type" value="Genomic_DNA"/>
</dbReference>
<keyword evidence="2" id="KW-1185">Reference proteome</keyword>
<gene>
    <name evidence="1" type="ORF">FQV27_17265</name>
</gene>
<sequence>MTRRAMEAPRLSAVPTLRVNDGERSGWLYVWNNGDASIFWDDAIRRATPLLCQPLPAAELSRHCSA</sequence>
<protein>
    <submittedName>
        <fullName evidence="1">Uncharacterized protein</fullName>
    </submittedName>
</protein>
<dbReference type="OrthoDB" id="7864649at2"/>